<gene>
    <name evidence="1" type="ORF">SBA_pBAR1_550</name>
</gene>
<geneLocation type="plasmid" evidence="1 2">
    <name>pBAR1</name>
</geneLocation>
<dbReference type="RefSeq" id="WP_006954173.1">
    <property type="nucleotide sequence ID" value="NZ_AP018819.1"/>
</dbReference>
<dbReference type="EMBL" id="AP018819">
    <property type="protein sequence ID" value="BBF72340.1"/>
    <property type="molecule type" value="Genomic_DNA"/>
</dbReference>
<dbReference type="PROSITE" id="PS51257">
    <property type="entry name" value="PROKAR_LIPOPROTEIN"/>
    <property type="match status" value="1"/>
</dbReference>
<evidence type="ECO:0000313" key="1">
    <source>
        <dbReference type="EMBL" id="BBF72340.1"/>
    </source>
</evidence>
<reference evidence="1" key="1">
    <citation type="submission" date="2018-07" db="EMBL/GenBank/DDBJ databases">
        <title>Complete genome sequence of Sphingomonas bisphenolicum strain AO1, a bisphenol A degradative bacterium isolated from Japanese farm field.</title>
        <authorList>
            <person name="Murakami M."/>
            <person name="Koh M."/>
            <person name="Koba S."/>
            <person name="Matsumura Y."/>
        </authorList>
    </citation>
    <scope>NUCLEOTIDE SEQUENCE</scope>
    <source>
        <strain evidence="1">AO1</strain>
        <plasmid evidence="1">pBAR1</plasmid>
    </source>
</reference>
<protein>
    <submittedName>
        <fullName evidence="1">Uncharacterized protein</fullName>
    </submittedName>
</protein>
<sequence length="61" mass="6477">MAKEKPLKGHKLAGYSFGVSVSCECGWRSGTWFGKGGRGSALGEWYSHKDRCAAEAKALGA</sequence>
<keyword evidence="1" id="KW-0614">Plasmid</keyword>
<organism evidence="1 2">
    <name type="scientific">Sphingomonas bisphenolicum</name>
    <dbReference type="NCBI Taxonomy" id="296544"/>
    <lineage>
        <taxon>Bacteria</taxon>
        <taxon>Pseudomonadati</taxon>
        <taxon>Pseudomonadota</taxon>
        <taxon>Alphaproteobacteria</taxon>
        <taxon>Sphingomonadales</taxon>
        <taxon>Sphingomonadaceae</taxon>
        <taxon>Sphingomonas</taxon>
    </lineage>
</organism>
<evidence type="ECO:0000313" key="2">
    <source>
        <dbReference type="Proteomes" id="UP001059971"/>
    </source>
</evidence>
<proteinExistence type="predicted"/>
<keyword evidence="2" id="KW-1185">Reference proteome</keyword>
<dbReference type="Proteomes" id="UP001059971">
    <property type="component" value="Plasmid pBAR1"/>
</dbReference>
<name>A0ABM7G9A3_9SPHN</name>
<accession>A0ABM7G9A3</accession>